<proteinExistence type="predicted"/>
<name>K7A1D8_9ALTE</name>
<dbReference type="EMBL" id="BAER01000115">
    <property type="protein sequence ID" value="GAC34758.1"/>
    <property type="molecule type" value="Genomic_DNA"/>
</dbReference>
<keyword evidence="7" id="KW-1185">Reference proteome</keyword>
<dbReference type="GO" id="GO:0003700">
    <property type="term" value="F:DNA-binding transcription factor activity"/>
    <property type="evidence" value="ECO:0007669"/>
    <property type="project" value="InterPro"/>
</dbReference>
<dbReference type="InterPro" id="IPR009057">
    <property type="entry name" value="Homeodomain-like_sf"/>
</dbReference>
<keyword evidence="3" id="KW-0238">DNA-binding</keyword>
<dbReference type="InterPro" id="IPR018060">
    <property type="entry name" value="HTH_AraC"/>
</dbReference>
<keyword evidence="1" id="KW-0678">Repressor</keyword>
<dbReference type="SUPFAM" id="SSF46689">
    <property type="entry name" value="Homeodomain-like"/>
    <property type="match status" value="2"/>
</dbReference>
<reference evidence="7" key="1">
    <citation type="journal article" date="2014" name="Environ. Microbiol.">
        <title>Comparative genomics of the marine bacterial genus Glaciecola reveals the high degree of genomic diversity and genomic characteristic for cold adaptation.</title>
        <authorList>
            <person name="Qin Q.L."/>
            <person name="Xie B.B."/>
            <person name="Yu Y."/>
            <person name="Shu Y.L."/>
            <person name="Rong J.C."/>
            <person name="Zhang Y.J."/>
            <person name="Zhao D.L."/>
            <person name="Chen X.L."/>
            <person name="Zhang X.Y."/>
            <person name="Chen B."/>
            <person name="Zhou B.C."/>
            <person name="Zhang Y.Z."/>
        </authorList>
    </citation>
    <scope>NUCLEOTIDE SEQUENCE [LARGE SCALE GENOMIC DNA]</scope>
    <source>
        <strain evidence="7">LMG 21857</strain>
    </source>
</reference>
<evidence type="ECO:0000313" key="6">
    <source>
        <dbReference type="EMBL" id="GAC34758.1"/>
    </source>
</evidence>
<dbReference type="PANTHER" id="PTHR11019">
    <property type="entry name" value="HTH-TYPE TRANSCRIPTIONAL REGULATOR NIMR"/>
    <property type="match status" value="1"/>
</dbReference>
<dbReference type="CDD" id="cd06124">
    <property type="entry name" value="cupin_NimR-like_N"/>
    <property type="match status" value="1"/>
</dbReference>
<comment type="caution">
    <text evidence="6">The sequence shown here is derived from an EMBL/GenBank/DDBJ whole genome shotgun (WGS) entry which is preliminary data.</text>
</comment>
<dbReference type="SUPFAM" id="SSF51182">
    <property type="entry name" value="RmlC-like cupins"/>
    <property type="match status" value="1"/>
</dbReference>
<dbReference type="PROSITE" id="PS01124">
    <property type="entry name" value="HTH_ARAC_FAMILY_2"/>
    <property type="match status" value="1"/>
</dbReference>
<keyword evidence="2" id="KW-0805">Transcription regulation</keyword>
<protein>
    <recommendedName>
        <fullName evidence="5">HTH araC/xylS-type domain-containing protein</fullName>
    </recommendedName>
</protein>
<dbReference type="STRING" id="1129793.GPLA_3878"/>
<dbReference type="InterPro" id="IPR011051">
    <property type="entry name" value="RmlC_Cupin_sf"/>
</dbReference>
<organism evidence="6 7">
    <name type="scientific">Paraglaciecola polaris LMG 21857</name>
    <dbReference type="NCBI Taxonomy" id="1129793"/>
    <lineage>
        <taxon>Bacteria</taxon>
        <taxon>Pseudomonadati</taxon>
        <taxon>Pseudomonadota</taxon>
        <taxon>Gammaproteobacteria</taxon>
        <taxon>Alteromonadales</taxon>
        <taxon>Alteromonadaceae</taxon>
        <taxon>Paraglaciecola</taxon>
    </lineage>
</organism>
<evidence type="ECO:0000256" key="1">
    <source>
        <dbReference type="ARBA" id="ARBA00022491"/>
    </source>
</evidence>
<dbReference type="AlphaFoldDB" id="K7A1D8"/>
<dbReference type="SMART" id="SM00342">
    <property type="entry name" value="HTH_ARAC"/>
    <property type="match status" value="1"/>
</dbReference>
<gene>
    <name evidence="6" type="ORF">GPLA_3878</name>
</gene>
<evidence type="ECO:0000259" key="5">
    <source>
        <dbReference type="PROSITE" id="PS01124"/>
    </source>
</evidence>
<sequence length="217" mass="24522">MALHGYVTCEVAGKMWMVPTHSAIWIPAHTTHSNRAYNNATLCHVFIQPSELRMPDHTCTLAITPLAKELICHFATLEQHYSVVSATHRMAQVLIDILTDMPQQPLDLPLSTHPTVSRLARQLFSQPGDRKTLSQWAAQLAMTERTLARLIKKETGMTFGRWRHQLHVIVAMQQLTNKMSVQSVSEHLGYNSVSAFITMFKGVLGQSPKRYTAQQHK</sequence>
<evidence type="ECO:0000256" key="3">
    <source>
        <dbReference type="ARBA" id="ARBA00023125"/>
    </source>
</evidence>
<dbReference type="FunFam" id="1.10.10.60:FF:000132">
    <property type="entry name" value="AraC family transcriptional regulator"/>
    <property type="match status" value="1"/>
</dbReference>
<dbReference type="GO" id="GO:0043565">
    <property type="term" value="F:sequence-specific DNA binding"/>
    <property type="evidence" value="ECO:0007669"/>
    <property type="project" value="InterPro"/>
</dbReference>
<dbReference type="PANTHER" id="PTHR11019:SF199">
    <property type="entry name" value="HTH-TYPE TRANSCRIPTIONAL REGULATOR NIMR"/>
    <property type="match status" value="1"/>
</dbReference>
<accession>K7A1D8</accession>
<dbReference type="Gene3D" id="1.10.10.60">
    <property type="entry name" value="Homeodomain-like"/>
    <property type="match status" value="2"/>
</dbReference>
<dbReference type="Pfam" id="PF12833">
    <property type="entry name" value="HTH_18"/>
    <property type="match status" value="1"/>
</dbReference>
<evidence type="ECO:0000313" key="7">
    <source>
        <dbReference type="Proteomes" id="UP000006322"/>
    </source>
</evidence>
<feature type="domain" description="HTH araC/xylS-type" evidence="5">
    <location>
        <begin position="117"/>
        <end position="214"/>
    </location>
</feature>
<dbReference type="Proteomes" id="UP000006322">
    <property type="component" value="Unassembled WGS sequence"/>
</dbReference>
<keyword evidence="4" id="KW-0804">Transcription</keyword>
<evidence type="ECO:0000256" key="4">
    <source>
        <dbReference type="ARBA" id="ARBA00023163"/>
    </source>
</evidence>
<evidence type="ECO:0000256" key="2">
    <source>
        <dbReference type="ARBA" id="ARBA00023015"/>
    </source>
</evidence>